<dbReference type="InterPro" id="IPR056601">
    <property type="entry name" value="Galaxin_dom"/>
</dbReference>
<dbReference type="Proteomes" id="UP001209878">
    <property type="component" value="Unassembled WGS sequence"/>
</dbReference>
<feature type="signal peptide" evidence="1">
    <location>
        <begin position="1"/>
        <end position="20"/>
    </location>
</feature>
<feature type="chain" id="PRO_5042152540" description="Galaxin-like repeats domain-containing protein" evidence="1">
    <location>
        <begin position="21"/>
        <end position="128"/>
    </location>
</feature>
<keyword evidence="1" id="KW-0732">Signal</keyword>
<proteinExistence type="predicted"/>
<dbReference type="PANTHER" id="PTHR34490">
    <property type="entry name" value="PROTEIN CBG12054-RELATED"/>
    <property type="match status" value="1"/>
</dbReference>
<evidence type="ECO:0000313" key="4">
    <source>
        <dbReference type="Proteomes" id="UP001209878"/>
    </source>
</evidence>
<sequence>MSRLQLVLCGLLLIACGSEGWFSDRKECSGTPYNSFTHLCCSDTLHEKTGFNDCCQGELYDKRTAFCWMSYSLMSYTLKCSGKPYHFRKEKCCGGQIMPTYDPSVDCCDGQIIDTSKYVCQKGNVKPL</sequence>
<dbReference type="AlphaFoldDB" id="A0AAD9P664"/>
<evidence type="ECO:0000259" key="2">
    <source>
        <dbReference type="Pfam" id="PF24748"/>
    </source>
</evidence>
<dbReference type="PROSITE" id="PS51257">
    <property type="entry name" value="PROKAR_LIPOPROTEIN"/>
    <property type="match status" value="1"/>
</dbReference>
<dbReference type="InterPro" id="IPR055284">
    <property type="entry name" value="Galaxin-like"/>
</dbReference>
<protein>
    <recommendedName>
        <fullName evidence="2">Galaxin-like repeats domain-containing protein</fullName>
    </recommendedName>
</protein>
<comment type="caution">
    <text evidence="3">The sequence shown here is derived from an EMBL/GenBank/DDBJ whole genome shotgun (WGS) entry which is preliminary data.</text>
</comment>
<dbReference type="Pfam" id="PF24748">
    <property type="entry name" value="Galaxin_repeat"/>
    <property type="match status" value="1"/>
</dbReference>
<feature type="domain" description="Galaxin-like repeats" evidence="2">
    <location>
        <begin position="28"/>
        <end position="126"/>
    </location>
</feature>
<organism evidence="3 4">
    <name type="scientific">Ridgeia piscesae</name>
    <name type="common">Tubeworm</name>
    <dbReference type="NCBI Taxonomy" id="27915"/>
    <lineage>
        <taxon>Eukaryota</taxon>
        <taxon>Metazoa</taxon>
        <taxon>Spiralia</taxon>
        <taxon>Lophotrochozoa</taxon>
        <taxon>Annelida</taxon>
        <taxon>Polychaeta</taxon>
        <taxon>Sedentaria</taxon>
        <taxon>Canalipalpata</taxon>
        <taxon>Sabellida</taxon>
        <taxon>Siboglinidae</taxon>
        <taxon>Ridgeia</taxon>
    </lineage>
</organism>
<keyword evidence="4" id="KW-1185">Reference proteome</keyword>
<gene>
    <name evidence="3" type="ORF">NP493_121g00003</name>
</gene>
<name>A0AAD9P664_RIDPI</name>
<evidence type="ECO:0000313" key="3">
    <source>
        <dbReference type="EMBL" id="KAK2188784.1"/>
    </source>
</evidence>
<evidence type="ECO:0000256" key="1">
    <source>
        <dbReference type="SAM" id="SignalP"/>
    </source>
</evidence>
<dbReference type="EMBL" id="JAODUO010000122">
    <property type="protein sequence ID" value="KAK2188784.1"/>
    <property type="molecule type" value="Genomic_DNA"/>
</dbReference>
<accession>A0AAD9P664</accession>
<reference evidence="3" key="1">
    <citation type="journal article" date="2023" name="Mol. Biol. Evol.">
        <title>Third-Generation Sequencing Reveals the Adaptive Role of the Epigenome in Three Deep-Sea Polychaetes.</title>
        <authorList>
            <person name="Perez M."/>
            <person name="Aroh O."/>
            <person name="Sun Y."/>
            <person name="Lan Y."/>
            <person name="Juniper S.K."/>
            <person name="Young C.R."/>
            <person name="Angers B."/>
            <person name="Qian P.Y."/>
        </authorList>
    </citation>
    <scope>NUCLEOTIDE SEQUENCE</scope>
    <source>
        <strain evidence="3">R07B-5</strain>
    </source>
</reference>